<dbReference type="FunFam" id="3.90.550.20:FF:000004">
    <property type="entry name" value="Glycosyltransferase family 32 protein"/>
    <property type="match status" value="1"/>
</dbReference>
<comment type="caution">
    <text evidence="4">The sequence shown here is derived from an EMBL/GenBank/DDBJ whole genome shotgun (WGS) entry which is preliminary data.</text>
</comment>
<keyword evidence="3" id="KW-0812">Transmembrane</keyword>
<evidence type="ECO:0000256" key="1">
    <source>
        <dbReference type="ARBA" id="ARBA00009003"/>
    </source>
</evidence>
<feature type="compositionally biased region" description="Polar residues" evidence="2">
    <location>
        <begin position="1"/>
        <end position="12"/>
    </location>
</feature>
<gene>
    <name evidence="4" type="ORF">LECACI_7A009281</name>
</gene>
<dbReference type="GO" id="GO:0000009">
    <property type="term" value="F:alpha-1,6-mannosyltransferase activity"/>
    <property type="evidence" value="ECO:0007669"/>
    <property type="project" value="InterPro"/>
</dbReference>
<dbReference type="InterPro" id="IPR039367">
    <property type="entry name" value="Och1-like"/>
</dbReference>
<organism evidence="4 5">
    <name type="scientific">Lecanosticta acicola</name>
    <dbReference type="NCBI Taxonomy" id="111012"/>
    <lineage>
        <taxon>Eukaryota</taxon>
        <taxon>Fungi</taxon>
        <taxon>Dikarya</taxon>
        <taxon>Ascomycota</taxon>
        <taxon>Pezizomycotina</taxon>
        <taxon>Dothideomycetes</taxon>
        <taxon>Dothideomycetidae</taxon>
        <taxon>Mycosphaerellales</taxon>
        <taxon>Mycosphaerellaceae</taxon>
        <taxon>Lecanosticta</taxon>
    </lineage>
</organism>
<dbReference type="Gene3D" id="3.90.550.20">
    <property type="match status" value="1"/>
</dbReference>
<evidence type="ECO:0000256" key="3">
    <source>
        <dbReference type="SAM" id="Phobius"/>
    </source>
</evidence>
<dbReference type="AlphaFoldDB" id="A0AAI8Z7Y6"/>
<evidence type="ECO:0000313" key="5">
    <source>
        <dbReference type="Proteomes" id="UP001296104"/>
    </source>
</evidence>
<protein>
    <submittedName>
        <fullName evidence="4">Glycosyltransferase family 32</fullName>
    </submittedName>
</protein>
<feature type="compositionally biased region" description="Basic and acidic residues" evidence="2">
    <location>
        <begin position="377"/>
        <end position="429"/>
    </location>
</feature>
<dbReference type="EMBL" id="CAVMBE010000104">
    <property type="protein sequence ID" value="CAK4034123.1"/>
    <property type="molecule type" value="Genomic_DNA"/>
</dbReference>
<sequence>MGRTNARSINTSDPEKLRLNMGAPPDKKFSVPQIGMPKQLQRILPACVAVILFLFFFSGSFRNVNSQMWQKKQPHFPRKIWQTWKVDPMRFEERDHNTAQTWIQKNPEYRYEVLTDQNDMAYVETHFGPDGLNRPDIVFMYRELTARIIKADLLRYMIMYVEGGIYTDIDVEALKPADHFIPSRWAEKDVEMVVGVEIDQPDFKDHPVLGSKSMSFCQWTFMCKPRLPVMLHLIEHIMLWLRNVALEQNKPVSEIELDFDQVISGTGPSAFTRAILDDMSVRIGRPVTWDEFHDINESKLVGGVLVLTVEAFAAGQGHSDSGTHEGRQALVKHHYHASGWPTAHPRFNHPMYGEVERCNWDPECVRKWDEDTAAWEHRSPEEKMKMLEEARVEAEKAQKEAEKAQKEAEEKEAKAREEQERKDREKEAETGEEEEG</sequence>
<feature type="transmembrane region" description="Helical" evidence="3">
    <location>
        <begin position="43"/>
        <end position="61"/>
    </location>
</feature>
<comment type="similarity">
    <text evidence="1">Belongs to the glycosyltransferase 32 family.</text>
</comment>
<keyword evidence="5" id="KW-1185">Reference proteome</keyword>
<reference evidence="4" key="1">
    <citation type="submission" date="2023-11" db="EMBL/GenBank/DDBJ databases">
        <authorList>
            <person name="Alioto T."/>
            <person name="Alioto T."/>
            <person name="Gomez Garrido J."/>
        </authorList>
    </citation>
    <scope>NUCLEOTIDE SEQUENCE</scope>
</reference>
<evidence type="ECO:0000256" key="2">
    <source>
        <dbReference type="SAM" id="MobiDB-lite"/>
    </source>
</evidence>
<feature type="region of interest" description="Disordered" evidence="2">
    <location>
        <begin position="377"/>
        <end position="436"/>
    </location>
</feature>
<dbReference type="GO" id="GO:0000136">
    <property type="term" value="C:mannan polymerase complex"/>
    <property type="evidence" value="ECO:0007669"/>
    <property type="project" value="TreeGrafter"/>
</dbReference>
<dbReference type="InterPro" id="IPR029044">
    <property type="entry name" value="Nucleotide-diphossugar_trans"/>
</dbReference>
<feature type="region of interest" description="Disordered" evidence="2">
    <location>
        <begin position="1"/>
        <end position="24"/>
    </location>
</feature>
<name>A0AAI8Z7Y6_9PEZI</name>
<keyword evidence="3" id="KW-0472">Membrane</keyword>
<keyword evidence="3" id="KW-1133">Transmembrane helix</keyword>
<dbReference type="Proteomes" id="UP001296104">
    <property type="component" value="Unassembled WGS sequence"/>
</dbReference>
<dbReference type="InterPro" id="IPR007577">
    <property type="entry name" value="GlycoTrfase_DXD_sugar-bd_CS"/>
</dbReference>
<dbReference type="Pfam" id="PF04488">
    <property type="entry name" value="Gly_transf_sug"/>
    <property type="match status" value="1"/>
</dbReference>
<accession>A0AAI8Z7Y6</accession>
<dbReference type="PANTHER" id="PTHR31834:SF8">
    <property type="entry name" value="TRANSFERASE, PUTATIVE (AFU_ORTHOLOGUE AFUA_6G14040)-RELATED"/>
    <property type="match status" value="1"/>
</dbReference>
<proteinExistence type="inferred from homology"/>
<evidence type="ECO:0000313" key="4">
    <source>
        <dbReference type="EMBL" id="CAK4034123.1"/>
    </source>
</evidence>
<dbReference type="SUPFAM" id="SSF53448">
    <property type="entry name" value="Nucleotide-diphospho-sugar transferases"/>
    <property type="match status" value="1"/>
</dbReference>
<dbReference type="PANTHER" id="PTHR31834">
    <property type="entry name" value="INITIATION-SPECIFIC ALPHA-1,6-MANNOSYLTRANSFERASE"/>
    <property type="match status" value="1"/>
</dbReference>
<dbReference type="GO" id="GO:0006487">
    <property type="term" value="P:protein N-linked glycosylation"/>
    <property type="evidence" value="ECO:0007669"/>
    <property type="project" value="TreeGrafter"/>
</dbReference>